<dbReference type="InterPro" id="IPR036968">
    <property type="entry name" value="Enolpyruvate_Tfrase_sf"/>
</dbReference>
<evidence type="ECO:0000256" key="6">
    <source>
        <dbReference type="ARBA" id="ARBA00023141"/>
    </source>
</evidence>
<evidence type="ECO:0000256" key="1">
    <source>
        <dbReference type="ARBA" id="ARBA00004811"/>
    </source>
</evidence>
<dbReference type="InterPro" id="IPR006264">
    <property type="entry name" value="EPSP_synthase"/>
</dbReference>
<evidence type="ECO:0000256" key="3">
    <source>
        <dbReference type="ARBA" id="ARBA00022490"/>
    </source>
</evidence>
<evidence type="ECO:0000256" key="8">
    <source>
        <dbReference type="HAMAP-Rule" id="MF_00210"/>
    </source>
</evidence>
<evidence type="ECO:0000259" key="9">
    <source>
        <dbReference type="Pfam" id="PF00275"/>
    </source>
</evidence>
<dbReference type="HAMAP" id="MF_00210">
    <property type="entry name" value="EPSP_synth"/>
    <property type="match status" value="1"/>
</dbReference>
<dbReference type="InterPro" id="IPR023193">
    <property type="entry name" value="EPSP_synthase_CS"/>
</dbReference>
<comment type="subunit">
    <text evidence="8">Monomer.</text>
</comment>
<comment type="caution">
    <text evidence="8">Lacks conserved residue(s) required for the propagation of feature annotation.</text>
</comment>
<feature type="binding site" evidence="8">
    <location>
        <position position="26"/>
    </location>
    <ligand>
        <name>phosphoenolpyruvate</name>
        <dbReference type="ChEBI" id="CHEBI:58702"/>
    </ligand>
</feature>
<dbReference type="GO" id="GO:0005737">
    <property type="term" value="C:cytoplasm"/>
    <property type="evidence" value="ECO:0007669"/>
    <property type="project" value="UniProtKB-SubCell"/>
</dbReference>
<keyword evidence="6 8" id="KW-0057">Aromatic amino acid biosynthesis</keyword>
<feature type="binding site" evidence="8">
    <location>
        <position position="27"/>
    </location>
    <ligand>
        <name>3-phosphoshikimate</name>
        <dbReference type="ChEBI" id="CHEBI:145989"/>
    </ligand>
</feature>
<name>A0A1Y6B7E4_9BACT</name>
<keyword evidence="5 8" id="KW-0808">Transferase</keyword>
<feature type="binding site" evidence="8">
    <location>
        <position position="127"/>
    </location>
    <ligand>
        <name>phosphoenolpyruvate</name>
        <dbReference type="ChEBI" id="CHEBI:58702"/>
    </ligand>
</feature>
<dbReference type="GO" id="GO:0008652">
    <property type="term" value="P:amino acid biosynthetic process"/>
    <property type="evidence" value="ECO:0007669"/>
    <property type="project" value="UniProtKB-KW"/>
</dbReference>
<dbReference type="FunFam" id="3.65.10.10:FF:000005">
    <property type="entry name" value="3-phosphoshikimate 1-carboxyvinyltransferase"/>
    <property type="match status" value="1"/>
</dbReference>
<dbReference type="GO" id="GO:0009423">
    <property type="term" value="P:chorismate biosynthetic process"/>
    <property type="evidence" value="ECO:0007669"/>
    <property type="project" value="UniProtKB-UniRule"/>
</dbReference>
<feature type="binding site" evidence="8">
    <location>
        <position position="174"/>
    </location>
    <ligand>
        <name>3-phosphoshikimate</name>
        <dbReference type="ChEBI" id="CHEBI:145989"/>
    </ligand>
</feature>
<organism evidence="10 11">
    <name type="scientific">Pseudobacteriovorax antillogorgiicola</name>
    <dbReference type="NCBI Taxonomy" id="1513793"/>
    <lineage>
        <taxon>Bacteria</taxon>
        <taxon>Pseudomonadati</taxon>
        <taxon>Bdellovibrionota</taxon>
        <taxon>Oligoflexia</taxon>
        <taxon>Oligoflexales</taxon>
        <taxon>Pseudobacteriovoracaceae</taxon>
        <taxon>Pseudobacteriovorax</taxon>
    </lineage>
</organism>
<dbReference type="PANTHER" id="PTHR21090">
    <property type="entry name" value="AROM/DEHYDROQUINATE SYNTHASE"/>
    <property type="match status" value="1"/>
</dbReference>
<keyword evidence="4 8" id="KW-0028">Amino-acid biosynthesis</keyword>
<comment type="subcellular location">
    <subcellularLocation>
        <location evidence="8">Cytoplasm</location>
    </subcellularLocation>
</comment>
<feature type="binding site" evidence="8">
    <location>
        <position position="174"/>
    </location>
    <ligand>
        <name>phosphoenolpyruvate</name>
        <dbReference type="ChEBI" id="CHEBI:58702"/>
    </ligand>
</feature>
<dbReference type="InterPro" id="IPR001986">
    <property type="entry name" value="Enolpyruvate_Tfrase_dom"/>
</dbReference>
<dbReference type="Gene3D" id="3.65.10.10">
    <property type="entry name" value="Enolpyruvate transferase domain"/>
    <property type="match status" value="2"/>
</dbReference>
<feature type="binding site" evidence="8">
    <location>
        <position position="327"/>
    </location>
    <ligand>
        <name>3-phosphoshikimate</name>
        <dbReference type="ChEBI" id="CHEBI:145989"/>
    </ligand>
</feature>
<dbReference type="InterPro" id="IPR013792">
    <property type="entry name" value="RNA3'P_cycl/enolpyr_Trfase_a/b"/>
</dbReference>
<dbReference type="Proteomes" id="UP000192907">
    <property type="component" value="Unassembled WGS sequence"/>
</dbReference>
<dbReference type="RefSeq" id="WP_132315150.1">
    <property type="nucleotide sequence ID" value="NZ_FWZT01000002.1"/>
</dbReference>
<dbReference type="PIRSF" id="PIRSF000505">
    <property type="entry name" value="EPSPS"/>
    <property type="match status" value="1"/>
</dbReference>
<comment type="similarity">
    <text evidence="2 8">Belongs to the EPSP synthase family.</text>
</comment>
<feature type="binding site" evidence="8">
    <location>
        <position position="172"/>
    </location>
    <ligand>
        <name>3-phosphoshikimate</name>
        <dbReference type="ChEBI" id="CHEBI:145989"/>
    </ligand>
</feature>
<evidence type="ECO:0000256" key="4">
    <source>
        <dbReference type="ARBA" id="ARBA00022605"/>
    </source>
</evidence>
<dbReference type="EMBL" id="FWZT01000002">
    <property type="protein sequence ID" value="SME96830.1"/>
    <property type="molecule type" value="Genomic_DNA"/>
</dbReference>
<keyword evidence="3 8" id="KW-0963">Cytoplasm</keyword>
<proteinExistence type="inferred from homology"/>
<dbReference type="PROSITE" id="PS00104">
    <property type="entry name" value="EPSP_SYNTHASE_1"/>
    <property type="match status" value="1"/>
</dbReference>
<feature type="binding site" evidence="8">
    <location>
        <position position="31"/>
    </location>
    <ligand>
        <name>3-phosphoshikimate</name>
        <dbReference type="ChEBI" id="CHEBI:145989"/>
    </ligand>
</feature>
<comment type="function">
    <text evidence="8">Catalyzes the transfer of the enolpyruvyl moiety of phosphoenolpyruvate (PEP) to the 5-hydroxyl of shikimate-3-phosphate (S3P) to produce enolpyruvyl shikimate-3-phosphate and inorganic phosphate.</text>
</comment>
<feature type="binding site" evidence="8">
    <location>
        <position position="26"/>
    </location>
    <ligand>
        <name>3-phosphoshikimate</name>
        <dbReference type="ChEBI" id="CHEBI:145989"/>
    </ligand>
</feature>
<feature type="domain" description="Enolpyruvate transferase" evidence="9">
    <location>
        <begin position="25"/>
        <end position="436"/>
    </location>
</feature>
<evidence type="ECO:0000313" key="11">
    <source>
        <dbReference type="Proteomes" id="UP000192907"/>
    </source>
</evidence>
<comment type="catalytic activity">
    <reaction evidence="7">
        <text>3-phosphoshikimate + phosphoenolpyruvate = 5-O-(1-carboxyvinyl)-3-phosphoshikimate + phosphate</text>
        <dbReference type="Rhea" id="RHEA:21256"/>
        <dbReference type="ChEBI" id="CHEBI:43474"/>
        <dbReference type="ChEBI" id="CHEBI:57701"/>
        <dbReference type="ChEBI" id="CHEBI:58702"/>
        <dbReference type="ChEBI" id="CHEBI:145989"/>
        <dbReference type="EC" id="2.5.1.19"/>
    </reaction>
    <physiologicalReaction direction="left-to-right" evidence="7">
        <dbReference type="Rhea" id="RHEA:21257"/>
    </physiologicalReaction>
</comment>
<protein>
    <recommendedName>
        <fullName evidence="8">3-phosphoshikimate 1-carboxyvinyltransferase</fullName>
        <ecNumber evidence="8">2.5.1.19</ecNumber>
    </recommendedName>
    <alternativeName>
        <fullName evidence="8">5-enolpyruvylshikimate-3-phosphate synthase</fullName>
        <shortName evidence="8">EPSP synthase</shortName>
        <shortName evidence="8">EPSPS</shortName>
    </alternativeName>
</protein>
<keyword evidence="11" id="KW-1185">Reference proteome</keyword>
<feature type="binding site" evidence="8">
    <location>
        <position position="354"/>
    </location>
    <ligand>
        <name>3-phosphoshikimate</name>
        <dbReference type="ChEBI" id="CHEBI:145989"/>
    </ligand>
</feature>
<gene>
    <name evidence="8" type="primary">aroA</name>
    <name evidence="10" type="ORF">SAMN06296036_102314</name>
</gene>
<dbReference type="SUPFAM" id="SSF55205">
    <property type="entry name" value="EPT/RTPC-like"/>
    <property type="match status" value="1"/>
</dbReference>
<dbReference type="CDD" id="cd01556">
    <property type="entry name" value="EPSP_synthase"/>
    <property type="match status" value="1"/>
</dbReference>
<reference evidence="11" key="1">
    <citation type="submission" date="2017-04" db="EMBL/GenBank/DDBJ databases">
        <authorList>
            <person name="Varghese N."/>
            <person name="Submissions S."/>
        </authorList>
    </citation>
    <scope>NUCLEOTIDE SEQUENCE [LARGE SCALE GENOMIC DNA]</scope>
    <source>
        <strain evidence="11">RKEM611</strain>
    </source>
</reference>
<feature type="binding site" evidence="8">
    <location>
        <position position="401"/>
    </location>
    <ligand>
        <name>phosphoenolpyruvate</name>
        <dbReference type="ChEBI" id="CHEBI:58702"/>
    </ligand>
</feature>
<dbReference type="GO" id="GO:0003866">
    <property type="term" value="F:3-phosphoshikimate 1-carboxyvinyltransferase activity"/>
    <property type="evidence" value="ECO:0007669"/>
    <property type="project" value="UniProtKB-UniRule"/>
</dbReference>
<dbReference type="NCBIfam" id="TIGR01356">
    <property type="entry name" value="aroA"/>
    <property type="match status" value="1"/>
</dbReference>
<dbReference type="AlphaFoldDB" id="A0A1Y6B7E4"/>
<dbReference type="OrthoDB" id="9809920at2"/>
<accession>A0A1Y6B7E4</accession>
<feature type="binding site" evidence="8">
    <location>
        <position position="358"/>
    </location>
    <ligand>
        <name>phosphoenolpyruvate</name>
        <dbReference type="ChEBI" id="CHEBI:58702"/>
    </ligand>
</feature>
<dbReference type="STRING" id="1513793.SAMN06296036_102314"/>
<evidence type="ECO:0000256" key="2">
    <source>
        <dbReference type="ARBA" id="ARBA00009948"/>
    </source>
</evidence>
<evidence type="ECO:0000256" key="5">
    <source>
        <dbReference type="ARBA" id="ARBA00022679"/>
    </source>
</evidence>
<dbReference type="PANTHER" id="PTHR21090:SF5">
    <property type="entry name" value="PENTAFUNCTIONAL AROM POLYPEPTIDE"/>
    <property type="match status" value="1"/>
</dbReference>
<dbReference type="UniPathway" id="UPA00053">
    <property type="reaction ID" value="UER00089"/>
</dbReference>
<dbReference type="GO" id="GO:0009073">
    <property type="term" value="P:aromatic amino acid family biosynthetic process"/>
    <property type="evidence" value="ECO:0007669"/>
    <property type="project" value="UniProtKB-KW"/>
</dbReference>
<feature type="binding site" evidence="8">
    <location>
        <position position="98"/>
    </location>
    <ligand>
        <name>phosphoenolpyruvate</name>
        <dbReference type="ChEBI" id="CHEBI:58702"/>
    </ligand>
</feature>
<comment type="pathway">
    <text evidence="1 8">Metabolic intermediate biosynthesis; chorismate biosynthesis; chorismate from D-erythrose 4-phosphate and phosphoenolpyruvate: step 6/7.</text>
</comment>
<sequence>MTQTIKTITPLQDHGQTVESLCGRDKSLTHRAIMFSSLASGKSTIYSPLLGADCRSTMDCFRALGVSFSIEDDKILVSSPGWRNFKNPKEDLDCGNSGTTARLLTGLFASMPGLRCTLIGDESLSKRPMGRVTEPLRAIGGHYDGPDHGQTLPLTIEGQELRAAKHHIDKATAQVKSAILLAGLQIDGQTEVSLPKGSRDHTENMLRALGADCQTSIKGDVETVRLQGPFTIPSGNYHIPVDPSSAAFFAVLGLIRPKGRTVIQSMLDNPTRTGFFEVLGRMSDRLLKKPSESSDVSVEPTVDLEVEGSFPISGVEIEEALVPTLVDEIPILAVAAAFAKTPSHFKGLGELRVKESDRLEKTYELLTLAGCTCSIQGDDLFIQGGLSQSKVFTYDSEGDHRLAMAGAIMAKFAQGPCKIIDPDCVAVSFPNFYEELDKFES</sequence>
<evidence type="ECO:0000313" key="10">
    <source>
        <dbReference type="EMBL" id="SME96830.1"/>
    </source>
</evidence>
<dbReference type="EC" id="2.5.1.19" evidence="8"/>
<evidence type="ECO:0000256" key="7">
    <source>
        <dbReference type="ARBA" id="ARBA00044633"/>
    </source>
</evidence>
<feature type="active site" description="Proton acceptor" evidence="8">
    <location>
        <position position="327"/>
    </location>
</feature>
<dbReference type="Pfam" id="PF00275">
    <property type="entry name" value="EPSP_synthase"/>
    <property type="match status" value="1"/>
</dbReference>